<dbReference type="Proteomes" id="UP000198984">
    <property type="component" value="Unassembled WGS sequence"/>
</dbReference>
<feature type="transmembrane region" description="Helical" evidence="2">
    <location>
        <begin position="39"/>
        <end position="61"/>
    </location>
</feature>
<keyword evidence="2" id="KW-0812">Transmembrane</keyword>
<evidence type="ECO:0000256" key="1">
    <source>
        <dbReference type="ARBA" id="ARBA00007430"/>
    </source>
</evidence>
<organism evidence="4 5">
    <name type="scientific">Chitinophaga rupis</name>
    <dbReference type="NCBI Taxonomy" id="573321"/>
    <lineage>
        <taxon>Bacteria</taxon>
        <taxon>Pseudomonadati</taxon>
        <taxon>Bacteroidota</taxon>
        <taxon>Chitinophagia</taxon>
        <taxon>Chitinophagales</taxon>
        <taxon>Chitinophagaceae</taxon>
        <taxon>Chitinophaga</taxon>
    </lineage>
</organism>
<evidence type="ECO:0000256" key="2">
    <source>
        <dbReference type="SAM" id="Phobius"/>
    </source>
</evidence>
<dbReference type="Pfam" id="PF02719">
    <property type="entry name" value="Polysacc_synt_2"/>
    <property type="match status" value="1"/>
</dbReference>
<dbReference type="InterPro" id="IPR003869">
    <property type="entry name" value="Polysac_CapD-like"/>
</dbReference>
<dbReference type="InterPro" id="IPR036291">
    <property type="entry name" value="NAD(P)-bd_dom_sf"/>
</dbReference>
<evidence type="ECO:0000313" key="5">
    <source>
        <dbReference type="Proteomes" id="UP000198984"/>
    </source>
</evidence>
<keyword evidence="5" id="KW-1185">Reference proteome</keyword>
<name>A0A1H7QKU2_9BACT</name>
<dbReference type="EMBL" id="FOBB01000002">
    <property type="protein sequence ID" value="SEL48388.1"/>
    <property type="molecule type" value="Genomic_DNA"/>
</dbReference>
<evidence type="ECO:0000313" key="4">
    <source>
        <dbReference type="EMBL" id="SEL48388.1"/>
    </source>
</evidence>
<dbReference type="AlphaFoldDB" id="A0A1H7QKU2"/>
<dbReference type="InterPro" id="IPR051203">
    <property type="entry name" value="Polysaccharide_Synthase-Rel"/>
</dbReference>
<keyword evidence="2" id="KW-1133">Transmembrane helix</keyword>
<dbReference type="PANTHER" id="PTHR43318:SF1">
    <property type="entry name" value="POLYSACCHARIDE BIOSYNTHESIS PROTEIN EPSC-RELATED"/>
    <property type="match status" value="1"/>
</dbReference>
<feature type="domain" description="Polysaccharide biosynthesis protein CapD-like" evidence="3">
    <location>
        <begin position="318"/>
        <end position="614"/>
    </location>
</feature>
<proteinExistence type="inferred from homology"/>
<evidence type="ECO:0000259" key="3">
    <source>
        <dbReference type="Pfam" id="PF02719"/>
    </source>
</evidence>
<dbReference type="CDD" id="cd05237">
    <property type="entry name" value="UDP_invert_4-6DH_SDR_e"/>
    <property type="match status" value="1"/>
</dbReference>
<comment type="similarity">
    <text evidence="1">Belongs to the polysaccharide synthase family.</text>
</comment>
<accession>A0A1H7QKU2</accession>
<dbReference type="STRING" id="573321.SAMN04488505_102372"/>
<dbReference type="PANTHER" id="PTHR43318">
    <property type="entry name" value="UDP-N-ACETYLGLUCOSAMINE 4,6-DEHYDRATASE"/>
    <property type="match status" value="1"/>
</dbReference>
<feature type="transmembrane region" description="Helical" evidence="2">
    <location>
        <begin position="135"/>
        <end position="158"/>
    </location>
</feature>
<protein>
    <submittedName>
        <fullName evidence="4">NDP-sugar epimerase, includes UDP-GlcNAc-inverting 4,6-dehydratase FlaA1 and capsular polysaccharide biosynthesis protein EpsC</fullName>
    </submittedName>
</protein>
<keyword evidence="2" id="KW-0472">Membrane</keyword>
<dbReference type="SUPFAM" id="SSF51735">
    <property type="entry name" value="NAD(P)-binding Rossmann-fold domains"/>
    <property type="match status" value="1"/>
</dbReference>
<reference evidence="4 5" key="1">
    <citation type="submission" date="2016-10" db="EMBL/GenBank/DDBJ databases">
        <authorList>
            <person name="de Groot N.N."/>
        </authorList>
    </citation>
    <scope>NUCLEOTIDE SEQUENCE [LARGE SCALE GENOMIC DNA]</scope>
    <source>
        <strain evidence="4 5">DSM 21039</strain>
    </source>
</reference>
<gene>
    <name evidence="4" type="ORF">SAMN04488505_102372</name>
</gene>
<feature type="transmembrane region" description="Helical" evidence="2">
    <location>
        <begin position="76"/>
        <end position="94"/>
    </location>
</feature>
<dbReference type="Gene3D" id="3.40.50.720">
    <property type="entry name" value="NAD(P)-binding Rossmann-like Domain"/>
    <property type="match status" value="2"/>
</dbReference>
<sequence length="669" mass="75660">MGYVTIALCIPIRNGYDQNLVSNLIYLKMVKKSWITPSWLILLLDLMYAGAAMLFALLLRLNFDLDAFRNYPLKDIFSIVVGVTFVFSLLLRTYKGVVRYTSVADIGRISGLSFVCSLVYYNIENIKLLNEGAMIFPLSVIVINFFISIFTWLSYRLIVKWFFRFYWRERNENKLRAAIYNTSHSGVMVRKMINEDNNANIRVVAFLENTSVLTGRRLEGLPIYAACSASLQKLVTQERIKLLIIADEQIEPALLNELVDQCAALNIRVQKVLPVDQWISGGWNNTQLKDINIEDLLERSVINIQNQQVSRSLKGRYVLVTGAAGSIGSELVRQLIKNTPAAIIMCDNAESALHELELEVAETAPDIPVVPFIGDVCDRNRMQQLFEVYAPTVVYHAAAYKHVPMMEKNPSIAVTNNVRGTKILAELSVEYEVEKFIMVSTDKAVNPTNVMGASKRIAEIFIQSYNRYLHDTFQKNGSLGVAPPTRFITTRFGNVLGSNGSVIPRFKKQLENGGPLTVTHPEITRYFMTIPEACQLVLEAGAMGEGGEIFVFDMGKPVKIADLAAKMIRMSGREPDKDIKILFTGLRPGEKLYEELLNTAENTRPTYHDKIMIASVREYDFVEVSELIKELLNTAHEHYITPTVTLMKKLVPEFISRNSTFEQLDKMKL</sequence>